<dbReference type="EMBL" id="CP034951">
    <property type="protein sequence ID" value="QAA82886.1"/>
    <property type="molecule type" value="Genomic_DNA"/>
</dbReference>
<dbReference type="SUPFAM" id="SSF52833">
    <property type="entry name" value="Thioredoxin-like"/>
    <property type="match status" value="1"/>
</dbReference>
<evidence type="ECO:0000313" key="3">
    <source>
        <dbReference type="Proteomes" id="UP000285517"/>
    </source>
</evidence>
<dbReference type="InterPro" id="IPR036249">
    <property type="entry name" value="Thioredoxin-like_sf"/>
</dbReference>
<dbReference type="KEGG" id="aev:EI546_14675"/>
<evidence type="ECO:0000313" key="2">
    <source>
        <dbReference type="EMBL" id="QAA82886.1"/>
    </source>
</evidence>
<name>A0A410G6J0_9FLAO</name>
<protein>
    <submittedName>
        <fullName evidence="2">Thioredoxin</fullName>
    </submittedName>
</protein>
<dbReference type="OrthoDB" id="6398367at2"/>
<keyword evidence="3" id="KW-1185">Reference proteome</keyword>
<dbReference type="PROSITE" id="PS51257">
    <property type="entry name" value="PROKAR_LIPOPROTEIN"/>
    <property type="match status" value="1"/>
</dbReference>
<organism evidence="2 3">
    <name type="scientific">Aequorivita ciconiae</name>
    <dbReference type="NCBI Taxonomy" id="2494375"/>
    <lineage>
        <taxon>Bacteria</taxon>
        <taxon>Pseudomonadati</taxon>
        <taxon>Bacteroidota</taxon>
        <taxon>Flavobacteriia</taxon>
        <taxon>Flavobacteriales</taxon>
        <taxon>Flavobacteriaceae</taxon>
        <taxon>Aequorivita</taxon>
    </lineage>
</organism>
<dbReference type="AlphaFoldDB" id="A0A410G6J0"/>
<sequence>MKNIILIFATILMVGCNSTSKKQKSDKIAEEISQDSKSENSEKLNETTPYEESIMLIGKADRQGLEMKEFSDWFDPGYKNYTPNKEVIEKLKPLIKDVDITLFMGTWCEDSHRDVPHLYKILDELNYDESKMQVYAVSEEKTTPQGYEDDKNIIQVPTIIFYRDGKELGRIVEYSIYTVEQDMLDILSGKDYKNPYSE</sequence>
<gene>
    <name evidence="2" type="ORF">EI546_14675</name>
</gene>
<dbReference type="Proteomes" id="UP000285517">
    <property type="component" value="Chromosome"/>
</dbReference>
<dbReference type="Gene3D" id="3.40.30.10">
    <property type="entry name" value="Glutaredoxin"/>
    <property type="match status" value="1"/>
</dbReference>
<dbReference type="RefSeq" id="WP_128251250.1">
    <property type="nucleotide sequence ID" value="NZ_CP034951.1"/>
</dbReference>
<dbReference type="CDD" id="cd02947">
    <property type="entry name" value="TRX_family"/>
    <property type="match status" value="1"/>
</dbReference>
<evidence type="ECO:0000256" key="1">
    <source>
        <dbReference type="SAM" id="MobiDB-lite"/>
    </source>
</evidence>
<accession>A0A410G6J0</accession>
<proteinExistence type="predicted"/>
<feature type="compositionally biased region" description="Basic and acidic residues" evidence="1">
    <location>
        <begin position="24"/>
        <end position="45"/>
    </location>
</feature>
<feature type="region of interest" description="Disordered" evidence="1">
    <location>
        <begin position="24"/>
        <end position="48"/>
    </location>
</feature>
<reference evidence="2 3" key="1">
    <citation type="submission" date="2019-01" db="EMBL/GenBank/DDBJ databases">
        <title>Complete genome sequencing of Aequorivita sp. H23M31.</title>
        <authorList>
            <person name="Bae J.-W."/>
        </authorList>
    </citation>
    <scope>NUCLEOTIDE SEQUENCE [LARGE SCALE GENOMIC DNA]</scope>
    <source>
        <strain evidence="2 3">H23M31</strain>
    </source>
</reference>